<dbReference type="SMART" id="SM00612">
    <property type="entry name" value="Kelch"/>
    <property type="match status" value="2"/>
</dbReference>
<feature type="compositionally biased region" description="Polar residues" evidence="7">
    <location>
        <begin position="517"/>
        <end position="530"/>
    </location>
</feature>
<dbReference type="OrthoDB" id="45365at2759"/>
<comment type="subcellular location">
    <subcellularLocation>
        <location evidence="1">Cytoplasm</location>
    </subcellularLocation>
</comment>
<keyword evidence="3" id="KW-0963">Cytoplasm</keyword>
<accession>S3C407</accession>
<dbReference type="GO" id="GO:0051285">
    <property type="term" value="C:cell cortex of cell tip"/>
    <property type="evidence" value="ECO:0007669"/>
    <property type="project" value="TreeGrafter"/>
</dbReference>
<dbReference type="Proteomes" id="UP000016923">
    <property type="component" value="Unassembled WGS sequence"/>
</dbReference>
<feature type="compositionally biased region" description="Basic and acidic residues" evidence="7">
    <location>
        <begin position="592"/>
        <end position="608"/>
    </location>
</feature>
<dbReference type="STRING" id="1262450.S3C407"/>
<feature type="region of interest" description="Disordered" evidence="7">
    <location>
        <begin position="1188"/>
        <end position="1219"/>
    </location>
</feature>
<name>S3C407_OPHP1</name>
<evidence type="ECO:0000256" key="4">
    <source>
        <dbReference type="ARBA" id="ARBA00022737"/>
    </source>
</evidence>
<feature type="compositionally biased region" description="Low complexity" evidence="7">
    <location>
        <begin position="531"/>
        <end position="543"/>
    </location>
</feature>
<evidence type="ECO:0000256" key="5">
    <source>
        <dbReference type="ARBA" id="ARBA00023054"/>
    </source>
</evidence>
<feature type="region of interest" description="Disordered" evidence="7">
    <location>
        <begin position="1429"/>
        <end position="1496"/>
    </location>
</feature>
<evidence type="ECO:0000256" key="3">
    <source>
        <dbReference type="ARBA" id="ARBA00022490"/>
    </source>
</evidence>
<feature type="region of interest" description="Disordered" evidence="7">
    <location>
        <begin position="1299"/>
        <end position="1323"/>
    </location>
</feature>
<gene>
    <name evidence="8" type="ORF">F503_00254</name>
</gene>
<dbReference type="GO" id="GO:0061245">
    <property type="term" value="P:establishment or maintenance of bipolar cell polarity"/>
    <property type="evidence" value="ECO:0007669"/>
    <property type="project" value="TreeGrafter"/>
</dbReference>
<evidence type="ECO:0000313" key="8">
    <source>
        <dbReference type="EMBL" id="EPE07532.1"/>
    </source>
</evidence>
<evidence type="ECO:0000256" key="1">
    <source>
        <dbReference type="ARBA" id="ARBA00004496"/>
    </source>
</evidence>
<keyword evidence="9" id="KW-1185">Reference proteome</keyword>
<organism evidence="8 9">
    <name type="scientific">Ophiostoma piceae (strain UAMH 11346)</name>
    <name type="common">Sap stain fungus</name>
    <dbReference type="NCBI Taxonomy" id="1262450"/>
    <lineage>
        <taxon>Eukaryota</taxon>
        <taxon>Fungi</taxon>
        <taxon>Dikarya</taxon>
        <taxon>Ascomycota</taxon>
        <taxon>Pezizomycotina</taxon>
        <taxon>Sordariomycetes</taxon>
        <taxon>Sordariomycetidae</taxon>
        <taxon>Ophiostomatales</taxon>
        <taxon>Ophiostomataceae</taxon>
        <taxon>Ophiostoma</taxon>
    </lineage>
</organism>
<dbReference type="EMBL" id="KE148150">
    <property type="protein sequence ID" value="EPE07532.1"/>
    <property type="molecule type" value="Genomic_DNA"/>
</dbReference>
<sequence length="1589" mass="171081">MAFLFKSKKNQEREKDRVLSSRDGPPASGSQQSSITSTNASRLAREEKSAVQRATPTGSLNSNSNTEHNDGTTSPDQSASGRRPEQNTSQQSNDIQYRNGPGPTLGNPNMSLYPWSQRRLTYTNSTMSPFPRYGAAVNATGSKEGDIYVMGGLINSQTVKGDLWMIEAGGAMSCYQLATTSEGPSPRVGHSSLLVGNAFIVYGGDTKIEESDVLDETLYLLNTSTRQWSRALPSGPRPSGRYGHSLNILGSKIYIFGGQVEGYFMNDLAAFDLNQLQMPNNRWEMLLSTSDNNSAIQGKMPPARTNHSVVSYNDKMYLFGGTNGFQWFNDVWCYDPAVNAWSQLDCIGYIPVEREGHAAALVDDVMYIFGGRTEDGSDLGDLAAFRISSRRWYTFQNMGPSPSPRSGHSMTAVGKNIVVLGGEPSSATAAVNDLALVYVLDTSKIRYPNDAQVSQTGQAGQNSPATMKNAPPQQAARRPSDPTRQIASRDGSQGPLGDRKRLNAPPVSSPINGIRNDGSTPSPVNALNGVSSKLPLRSAAASPPAGPPPQGQPPKPTQAQRSRAASTERGGNYASSPVISNSSQNQSPITRDYLRDPDGPIPNGDRRAPSQQGSRGPPLRTDVTTSPISAAPQGGLPPAPSGATSIAPATAPGASEATASIVAAIANNGPPAALRAKQQQPRSRNAASIDSTTEKLTGGIPGGRPTSPPPPSSKASGNPLARRSSGRNSQTVTILKELDMARNRNAWYASELELARKSGYTPNASLSPVLDSRGAETFDEDDRPLIEALLAMRTELANVQTSVDKQAVLAAKQIAEADKQRDAAIQEAVYAKAKLAAHLGTGSANSTPRLDGSDRDAEDRFEEMSRKLATALNMQKELQAHLERSSLETNSEKRARQLSEDTFNAAQRRLTDLENYKQQTSYELERLKAELHNSQREAREQSVVAAEAVAASQLLRVDKAEFERQYNDAAGSAKDHVDSFSSLRAAVAASDEMKTHLEQKLGQERTLRETSESKLASVKAELEARTSELLNLTQRLRDTEDLAEKHANEARTHRQAVLSGLDTINARSVGKPNEADKERLIALTSQLEAANILVKKHQKDADTAADRLRSAEERIAGLEAYQEQSSREGVTIRRQLQAAMRETQSLQAMNTDLKNQLANQQLETNAMTVQHNTLKDLLSERGISPTTANAAASAAMSAAAASSPRTRGSPRETSPEHEVRIRSLEQQLSMASASHEETKQTFAVQASESEAAYRDKLTQLENDYQSAVHYVKGTEKMLKQLKEQLSRYKTENTRLKTEVEELESKAASGSREATARAAPAEWETERAALSQKVDTLQTDLASSRAQLEQQILVVQKELEHTRQERDTVQRSHDESMLRMNTVRRDMEELQQENALLGQRAHEAEQKVGMLLDQVESSVGNYRRRSRQVASLSSEQLREVAANGPSASSSGAVGPIPPSVSVSGVATNGNGSSSNLSQSHVRQDSSEAGSAYGENYGDGRNSAALDSLANELETLRSHWEATNKNYRLSNAFDFETTGSPVVGGAAGGVSGAGAGAGAGAGLSVNGNGANAGPANGLSESLADWRKRLDS</sequence>
<feature type="region of interest" description="Disordered" evidence="7">
    <location>
        <begin position="452"/>
        <end position="655"/>
    </location>
</feature>
<feature type="compositionally biased region" description="Basic and acidic residues" evidence="7">
    <location>
        <begin position="9"/>
        <end position="20"/>
    </location>
</feature>
<feature type="compositionally biased region" description="Basic and acidic residues" evidence="7">
    <location>
        <begin position="1209"/>
        <end position="1219"/>
    </location>
</feature>
<feature type="region of interest" description="Disordered" evidence="7">
    <location>
        <begin position="1"/>
        <end position="112"/>
    </location>
</feature>
<evidence type="ECO:0000256" key="6">
    <source>
        <dbReference type="SAM" id="Coils"/>
    </source>
</evidence>
<evidence type="ECO:0000313" key="9">
    <source>
        <dbReference type="Proteomes" id="UP000016923"/>
    </source>
</evidence>
<keyword evidence="2" id="KW-0880">Kelch repeat</keyword>
<feature type="compositionally biased region" description="Low complexity" evidence="7">
    <location>
        <begin position="1188"/>
        <end position="1203"/>
    </location>
</feature>
<feature type="coiled-coil region" evidence="6">
    <location>
        <begin position="910"/>
        <end position="944"/>
    </location>
</feature>
<evidence type="ECO:0000256" key="7">
    <source>
        <dbReference type="SAM" id="MobiDB-lite"/>
    </source>
</evidence>
<feature type="compositionally biased region" description="Low complexity" evidence="7">
    <location>
        <begin position="1560"/>
        <end position="1575"/>
    </location>
</feature>
<protein>
    <submittedName>
        <fullName evidence="8">Cell polarity protein</fullName>
    </submittedName>
</protein>
<dbReference type="Gene3D" id="2.120.10.80">
    <property type="entry name" value="Kelch-type beta propeller"/>
    <property type="match status" value="1"/>
</dbReference>
<dbReference type="VEuPathDB" id="FungiDB:F503_00254"/>
<dbReference type="eggNOG" id="KOG0379">
    <property type="taxonomic scope" value="Eukaryota"/>
</dbReference>
<dbReference type="Pfam" id="PF24681">
    <property type="entry name" value="Kelch_KLHDC2_KLHL20_DRC7"/>
    <property type="match status" value="1"/>
</dbReference>
<feature type="compositionally biased region" description="Polar residues" evidence="7">
    <location>
        <begin position="28"/>
        <end position="41"/>
    </location>
</feature>
<feature type="region of interest" description="Disordered" evidence="7">
    <location>
        <begin position="672"/>
        <end position="731"/>
    </location>
</feature>
<dbReference type="SUPFAM" id="SSF117281">
    <property type="entry name" value="Kelch motif"/>
    <property type="match status" value="1"/>
</dbReference>
<reference evidence="8 9" key="1">
    <citation type="journal article" date="2013" name="BMC Genomics">
        <title>The genome and transcriptome of the pine saprophyte Ophiostoma piceae, and a comparison with the bark beetle-associated pine pathogen Grosmannia clavigera.</title>
        <authorList>
            <person name="Haridas S."/>
            <person name="Wang Y."/>
            <person name="Lim L."/>
            <person name="Massoumi Alamouti S."/>
            <person name="Jackman S."/>
            <person name="Docking R."/>
            <person name="Robertson G."/>
            <person name="Birol I."/>
            <person name="Bohlmann J."/>
            <person name="Breuil C."/>
        </authorList>
    </citation>
    <scope>NUCLEOTIDE SEQUENCE [LARGE SCALE GENOMIC DNA]</scope>
    <source>
        <strain evidence="8 9">UAMH 11346</strain>
    </source>
</reference>
<feature type="compositionally biased region" description="Pro residues" evidence="7">
    <location>
        <begin position="544"/>
        <end position="556"/>
    </location>
</feature>
<evidence type="ECO:0000256" key="2">
    <source>
        <dbReference type="ARBA" id="ARBA00022441"/>
    </source>
</evidence>
<dbReference type="PANTHER" id="PTHR23244:SF456">
    <property type="entry name" value="MULTIPLE EPIDERMAL GROWTH FACTOR-LIKE DOMAINS PROTEIN 8"/>
    <property type="match status" value="1"/>
</dbReference>
<dbReference type="PANTHER" id="PTHR23244">
    <property type="entry name" value="KELCH REPEAT DOMAIN"/>
    <property type="match status" value="1"/>
</dbReference>
<feature type="coiled-coil region" evidence="6">
    <location>
        <begin position="1015"/>
        <end position="1049"/>
    </location>
</feature>
<feature type="compositionally biased region" description="Polar residues" evidence="7">
    <location>
        <begin position="677"/>
        <end position="695"/>
    </location>
</feature>
<dbReference type="FunFam" id="2.120.10.80:FF:000049">
    <property type="entry name" value="Cell polarity protein (Tea1)"/>
    <property type="match status" value="1"/>
</dbReference>
<feature type="compositionally biased region" description="Polar residues" evidence="7">
    <location>
        <begin position="573"/>
        <end position="589"/>
    </location>
</feature>
<feature type="region of interest" description="Disordered" evidence="7">
    <location>
        <begin position="1552"/>
        <end position="1589"/>
    </location>
</feature>
<feature type="compositionally biased region" description="Polar residues" evidence="7">
    <location>
        <begin position="452"/>
        <end position="466"/>
    </location>
</feature>
<feature type="compositionally biased region" description="Low complexity" evidence="7">
    <location>
        <begin position="1439"/>
        <end position="1474"/>
    </location>
</feature>
<feature type="coiled-coil region" evidence="6">
    <location>
        <begin position="1094"/>
        <end position="1163"/>
    </location>
</feature>
<keyword evidence="5 6" id="KW-0175">Coiled coil</keyword>
<dbReference type="InterPro" id="IPR006652">
    <property type="entry name" value="Kelch_1"/>
</dbReference>
<keyword evidence="4" id="KW-0677">Repeat</keyword>
<dbReference type="InterPro" id="IPR015915">
    <property type="entry name" value="Kelch-typ_b-propeller"/>
</dbReference>
<dbReference type="HOGENOM" id="CLU_002697_1_0_1"/>
<dbReference type="OMA" id="CIGYIPA"/>
<proteinExistence type="predicted"/>
<feature type="compositionally biased region" description="Polar residues" evidence="7">
    <location>
        <begin position="52"/>
        <end position="96"/>
    </location>
</feature>